<dbReference type="EMBL" id="VLTL01000231">
    <property type="protein sequence ID" value="KAA0150490.1"/>
    <property type="molecule type" value="Genomic_DNA"/>
</dbReference>
<evidence type="ECO:0000256" key="2">
    <source>
        <dbReference type="SAM" id="Phobius"/>
    </source>
</evidence>
<evidence type="ECO:0000313" key="4">
    <source>
        <dbReference type="EMBL" id="KAA0165465.1"/>
    </source>
</evidence>
<evidence type="ECO:0000313" key="3">
    <source>
        <dbReference type="EMBL" id="KAA0150490.1"/>
    </source>
</evidence>
<dbReference type="AlphaFoldDB" id="A0A5A8DJ64"/>
<dbReference type="EMBL" id="VLTM01000012">
    <property type="protein sequence ID" value="KAA0165465.1"/>
    <property type="molecule type" value="Genomic_DNA"/>
</dbReference>
<organism evidence="4 6">
    <name type="scientific">Cafeteria roenbergensis</name>
    <name type="common">Marine flagellate</name>
    <dbReference type="NCBI Taxonomy" id="33653"/>
    <lineage>
        <taxon>Eukaryota</taxon>
        <taxon>Sar</taxon>
        <taxon>Stramenopiles</taxon>
        <taxon>Bigyra</taxon>
        <taxon>Opalozoa</taxon>
        <taxon>Bicosoecida</taxon>
        <taxon>Cafeteriaceae</taxon>
        <taxon>Cafeteria</taxon>
    </lineage>
</organism>
<feature type="compositionally biased region" description="Basic and acidic residues" evidence="1">
    <location>
        <begin position="39"/>
        <end position="53"/>
    </location>
</feature>
<feature type="transmembrane region" description="Helical" evidence="2">
    <location>
        <begin position="558"/>
        <end position="582"/>
    </location>
</feature>
<proteinExistence type="predicted"/>
<sequence length="592" mass="64024">MPTEAELAQRSADAATASEEKKAKRRAAKAKKAKKAARIQRDAEASRAPKKPGRIDQIKKLMDTDEVQVFLSIFAIFMSAYSLASMLLAYFALEANVSDASNSLSNWQRKPLVDVHAFYAEAPLMGVNLCPRSHPELLSALYWGGVAAGPCACPAGAYAKVYGNGPYPMESSPQKCNGSQLNGGCRNDRPLEFDFLPVWTEQTVICGKRGGEPLIQEVSPFKSRPTPSATGECPDGYRLCGDPSSLSEAICFPESEPQCPYTQLLSVAKSDYNASAFPNATLVSSGDQWLVWSRNPGSLPVVDFTVGFRTLCIGEENAYTYGESPGNLEGKLVVDTQCLGGRPSDDRYVALVSAPQLGVLASNFDNAAYYCSREGRQTPALSDFDERCNAGDTICSTVTSRSRCDKLTSYKTGDPSAGDLSMLYRLQVAWSRACPVPIEELVANIGPLLEIVSFTFIVLIINGASNTISILLEGNFIVSKCRGDSPCCPLEGEAEANLIKCCKTFVGLFVKLARFVPIAILAFRTYAVREFWLSVAGLSCSDSVTSTTMELLADKFTFAFASYTGTLIVDAVSVLISVLGFVRRRCCKSSDE</sequence>
<gene>
    <name evidence="3" type="ORF">FNF28_07255</name>
    <name evidence="4" type="ORF">FNF31_01814</name>
</gene>
<feature type="transmembrane region" description="Helical" evidence="2">
    <location>
        <begin position="69"/>
        <end position="93"/>
    </location>
</feature>
<comment type="caution">
    <text evidence="4">The sequence shown here is derived from an EMBL/GenBank/DDBJ whole genome shotgun (WGS) entry which is preliminary data.</text>
</comment>
<keyword evidence="2" id="KW-1133">Transmembrane helix</keyword>
<reference evidence="5 6" key="1">
    <citation type="submission" date="2019-07" db="EMBL/GenBank/DDBJ databases">
        <title>Genomes of Cafeteria roenbergensis.</title>
        <authorList>
            <person name="Fischer M.G."/>
            <person name="Hackl T."/>
            <person name="Roman M."/>
        </authorList>
    </citation>
    <scope>NUCLEOTIDE SEQUENCE [LARGE SCALE GENOMIC DNA]</scope>
    <source>
        <strain evidence="4 6">Cflag</strain>
        <strain evidence="3 5">RCC970-E3</strain>
    </source>
</reference>
<evidence type="ECO:0000256" key="1">
    <source>
        <dbReference type="SAM" id="MobiDB-lite"/>
    </source>
</evidence>
<evidence type="ECO:0000313" key="5">
    <source>
        <dbReference type="Proteomes" id="UP000324907"/>
    </source>
</evidence>
<name>A0A5A8DJ64_CAFRO</name>
<feature type="compositionally biased region" description="Basic residues" evidence="1">
    <location>
        <begin position="23"/>
        <end position="38"/>
    </location>
</feature>
<feature type="transmembrane region" description="Helical" evidence="2">
    <location>
        <begin position="505"/>
        <end position="527"/>
    </location>
</feature>
<keyword evidence="2" id="KW-0472">Membrane</keyword>
<feature type="transmembrane region" description="Helical" evidence="2">
    <location>
        <begin position="451"/>
        <end position="472"/>
    </location>
</feature>
<dbReference type="Proteomes" id="UP000324907">
    <property type="component" value="Unassembled WGS sequence"/>
</dbReference>
<keyword evidence="2" id="KW-0812">Transmembrane</keyword>
<feature type="region of interest" description="Disordered" evidence="1">
    <location>
        <begin position="1"/>
        <end position="53"/>
    </location>
</feature>
<accession>A0A5A8DJ64</accession>
<evidence type="ECO:0000313" key="6">
    <source>
        <dbReference type="Proteomes" id="UP000325113"/>
    </source>
</evidence>
<protein>
    <submittedName>
        <fullName evidence="4">Uncharacterized protein</fullName>
    </submittedName>
</protein>
<dbReference type="Proteomes" id="UP000325113">
    <property type="component" value="Unassembled WGS sequence"/>
</dbReference>